<feature type="region of interest" description="Disordered" evidence="1">
    <location>
        <begin position="158"/>
        <end position="198"/>
    </location>
</feature>
<protein>
    <recommendedName>
        <fullName evidence="2">DnaJ homologue subfamily C member 28 conserved domain-containing protein</fullName>
    </recommendedName>
</protein>
<dbReference type="Proteomes" id="UP001437256">
    <property type="component" value="Unassembled WGS sequence"/>
</dbReference>
<feature type="region of interest" description="Disordered" evidence="1">
    <location>
        <begin position="104"/>
        <end position="134"/>
    </location>
</feature>
<evidence type="ECO:0000313" key="4">
    <source>
        <dbReference type="Proteomes" id="UP001437256"/>
    </source>
</evidence>
<evidence type="ECO:0000256" key="1">
    <source>
        <dbReference type="SAM" id="MobiDB-lite"/>
    </source>
</evidence>
<organism evidence="3 4">
    <name type="scientific">Marasmius tenuissimus</name>
    <dbReference type="NCBI Taxonomy" id="585030"/>
    <lineage>
        <taxon>Eukaryota</taxon>
        <taxon>Fungi</taxon>
        <taxon>Dikarya</taxon>
        <taxon>Basidiomycota</taxon>
        <taxon>Agaricomycotina</taxon>
        <taxon>Agaricomycetes</taxon>
        <taxon>Agaricomycetidae</taxon>
        <taxon>Agaricales</taxon>
        <taxon>Marasmiineae</taxon>
        <taxon>Marasmiaceae</taxon>
        <taxon>Marasmius</taxon>
    </lineage>
</organism>
<dbReference type="PANTHER" id="PTHR39394:SF1">
    <property type="entry name" value="DNAJ HOMOLOGUE SUBFAMILY C MEMBER 28 CONSERVED DOMAIN-CONTAINING PROTEIN"/>
    <property type="match status" value="1"/>
</dbReference>
<evidence type="ECO:0000259" key="2">
    <source>
        <dbReference type="Pfam" id="PF09350"/>
    </source>
</evidence>
<dbReference type="InterPro" id="IPR018961">
    <property type="entry name" value="DnaJ_homolog_subfam-C_membr-28"/>
</dbReference>
<gene>
    <name evidence="3" type="ORF">AAF712_002722</name>
</gene>
<feature type="compositionally biased region" description="Basic and acidic residues" evidence="1">
    <location>
        <begin position="173"/>
        <end position="192"/>
    </location>
</feature>
<feature type="domain" description="DnaJ homologue subfamily C member 28 conserved" evidence="2">
    <location>
        <begin position="255"/>
        <end position="319"/>
    </location>
</feature>
<dbReference type="PANTHER" id="PTHR39394">
    <property type="entry name" value="YALI0E31793P"/>
    <property type="match status" value="1"/>
</dbReference>
<keyword evidence="4" id="KW-1185">Reference proteome</keyword>
<dbReference type="Pfam" id="PF09350">
    <property type="entry name" value="DJC28_CD"/>
    <property type="match status" value="1"/>
</dbReference>
<accession>A0ABR3A8C0</accession>
<reference evidence="3 4" key="1">
    <citation type="submission" date="2024-05" db="EMBL/GenBank/DDBJ databases">
        <title>A draft genome resource for the thread blight pathogen Marasmius tenuissimus strain MS-2.</title>
        <authorList>
            <person name="Yulfo-Soto G.E."/>
            <person name="Baruah I.K."/>
            <person name="Amoako-Attah I."/>
            <person name="Bukari Y."/>
            <person name="Meinhardt L.W."/>
            <person name="Bailey B.A."/>
            <person name="Cohen S.P."/>
        </authorList>
    </citation>
    <scope>NUCLEOTIDE SEQUENCE [LARGE SCALE GENOMIC DNA]</scope>
    <source>
        <strain evidence="3 4">MS-2</strain>
    </source>
</reference>
<comment type="caution">
    <text evidence="3">The sequence shown here is derived from an EMBL/GenBank/DDBJ whole genome shotgun (WGS) entry which is preliminary data.</text>
</comment>
<proteinExistence type="predicted"/>
<evidence type="ECO:0000313" key="3">
    <source>
        <dbReference type="EMBL" id="KAL0070232.1"/>
    </source>
</evidence>
<name>A0ABR3A8C0_9AGAR</name>
<sequence>MRLPSCLLSNPGIPHRFFSFTSAQYSNSPKHVASDKLFGDAAREEARGETVRQKSPHLTFLEKRDENWTGDESIQDAVLRMLVDKYKPLRSGTIRTADEKIKRTPPRVTLDRPSSSTTILQPSQTGSWASEPLLPSSEAHRPWHTEFKVPSHVVSSVKLARLPPPPPPSHRTSAKDERARKKEKEVQKRTEQVGRLGQARESTLDYKLGIKSAGSAGGARPNPVSVKGWAGLIEERIEVCPTPQFGWYFVLNLKQRARAAGAFNNVKGRGQPLARTHEESNPFIGREEFLMNRIVRKNGAAPPWVELQTELDDAVSSFRDLLRQSWTRRAIRNLTTDHPPQLLAKFALGDVKSYRDKVWERREISYHEKAIDEVNALVRKYNGLAPYSVRRPYYIRSVEVTKAYEDSAEDILQGVKERLTNVTGTGNRMAGSKASDIHADVDGVDEGFMSIRQLFLGWLDRVVGRWRTRRNL</sequence>
<feature type="compositionally biased region" description="Polar residues" evidence="1">
    <location>
        <begin position="112"/>
        <end position="128"/>
    </location>
</feature>
<dbReference type="EMBL" id="JBBXMP010000008">
    <property type="protein sequence ID" value="KAL0070232.1"/>
    <property type="molecule type" value="Genomic_DNA"/>
</dbReference>